<reference evidence="7 8" key="1">
    <citation type="submission" date="2018-05" db="EMBL/GenBank/DDBJ databases">
        <title>Genomic Encyclopedia of Type Strains, Phase IV (KMG-IV): sequencing the most valuable type-strain genomes for metagenomic binning, comparative biology and taxonomic classification.</title>
        <authorList>
            <person name="Goeker M."/>
        </authorList>
    </citation>
    <scope>NUCLEOTIDE SEQUENCE [LARGE SCALE GENOMIC DNA]</scope>
    <source>
        <strain evidence="7 8">DSM 29661</strain>
    </source>
</reference>
<keyword evidence="2" id="KW-1003">Cell membrane</keyword>
<dbReference type="RefSeq" id="WP_110389290.1">
    <property type="nucleotide sequence ID" value="NZ_QJKI01000001.1"/>
</dbReference>
<feature type="transmembrane region" description="Helical" evidence="6">
    <location>
        <begin position="274"/>
        <end position="293"/>
    </location>
</feature>
<sequence length="357" mass="39967">MSLLTRYLISRISLVTLFTLLALVALFSFFDIINEAGDLGKGSYTLGIMLVHVLLQIPGHIYELLPLAVLIGTLVAMSLLASGSEYTVMRASGVSLLRVGSILVQIGLVFALVTLLMGEFIAPKAEQEAERLKIRATRSVVAQQFNSGSWMKDDRNFINVREILPDNSLIGLRIYSYDADLRLTRTRYAERGFYLGDGSWRLEKVQDSDITPERIVRSHHDALVWKSVIRPEILSVLLVVPEQMSGLNLVAYIDHLKNNSQKTSRYEIALWGKIFYPLACLSMALMALAFTPVNRREGNLGMQLFIGILIGLSFHFFNRLLGHLGLLYDWWPAAVAIVPTLTFLAAGAVLTARRERR</sequence>
<organism evidence="7 8">
    <name type="scientific">Rivihabitans pingtungensis</name>
    <dbReference type="NCBI Taxonomy" id="1054498"/>
    <lineage>
        <taxon>Bacteria</taxon>
        <taxon>Pseudomonadati</taxon>
        <taxon>Pseudomonadota</taxon>
        <taxon>Betaproteobacteria</taxon>
        <taxon>Neisseriales</taxon>
        <taxon>Aquaspirillaceae</taxon>
        <taxon>Rivihabitans</taxon>
    </lineage>
</organism>
<gene>
    <name evidence="7" type="ORF">DFR34_101215</name>
</gene>
<dbReference type="NCBIfam" id="TIGR04408">
    <property type="entry name" value="LptG_lptG"/>
    <property type="match status" value="1"/>
</dbReference>
<keyword evidence="4 6" id="KW-1133">Transmembrane helix</keyword>
<accession>A0A318L8Z1</accession>
<dbReference type="PANTHER" id="PTHR33529">
    <property type="entry name" value="SLR0882 PROTEIN-RELATED"/>
    <property type="match status" value="1"/>
</dbReference>
<keyword evidence="8" id="KW-1185">Reference proteome</keyword>
<dbReference type="GO" id="GO:0055085">
    <property type="term" value="P:transmembrane transport"/>
    <property type="evidence" value="ECO:0007669"/>
    <property type="project" value="InterPro"/>
</dbReference>
<dbReference type="OrthoDB" id="9776227at2"/>
<evidence type="ECO:0000256" key="3">
    <source>
        <dbReference type="ARBA" id="ARBA00022692"/>
    </source>
</evidence>
<protein>
    <submittedName>
        <fullName evidence="7">Lipopolysaccharide export system permease protein</fullName>
    </submittedName>
</protein>
<proteinExistence type="predicted"/>
<keyword evidence="5 6" id="KW-0472">Membrane</keyword>
<evidence type="ECO:0000256" key="2">
    <source>
        <dbReference type="ARBA" id="ARBA00022475"/>
    </source>
</evidence>
<dbReference type="InterPro" id="IPR030923">
    <property type="entry name" value="LptG"/>
</dbReference>
<dbReference type="GO" id="GO:0043190">
    <property type="term" value="C:ATP-binding cassette (ABC) transporter complex"/>
    <property type="evidence" value="ECO:0007669"/>
    <property type="project" value="InterPro"/>
</dbReference>
<feature type="transmembrane region" description="Helical" evidence="6">
    <location>
        <begin position="64"/>
        <end position="82"/>
    </location>
</feature>
<feature type="transmembrane region" description="Helical" evidence="6">
    <location>
        <begin position="12"/>
        <end position="33"/>
    </location>
</feature>
<feature type="transmembrane region" description="Helical" evidence="6">
    <location>
        <begin position="330"/>
        <end position="352"/>
    </location>
</feature>
<evidence type="ECO:0000256" key="1">
    <source>
        <dbReference type="ARBA" id="ARBA00004651"/>
    </source>
</evidence>
<evidence type="ECO:0000256" key="4">
    <source>
        <dbReference type="ARBA" id="ARBA00022989"/>
    </source>
</evidence>
<evidence type="ECO:0000313" key="7">
    <source>
        <dbReference type="EMBL" id="PXX81983.1"/>
    </source>
</evidence>
<dbReference type="AlphaFoldDB" id="A0A318L8Z1"/>
<comment type="caution">
    <text evidence="7">The sequence shown here is derived from an EMBL/GenBank/DDBJ whole genome shotgun (WGS) entry which is preliminary data.</text>
</comment>
<evidence type="ECO:0000313" key="8">
    <source>
        <dbReference type="Proteomes" id="UP000247555"/>
    </source>
</evidence>
<dbReference type="EMBL" id="QJKI01000001">
    <property type="protein sequence ID" value="PXX81983.1"/>
    <property type="molecule type" value="Genomic_DNA"/>
</dbReference>
<keyword evidence="3 6" id="KW-0812">Transmembrane</keyword>
<name>A0A318L8Z1_9NEIS</name>
<dbReference type="PANTHER" id="PTHR33529:SF2">
    <property type="entry name" value="LIPOPOLYSACCHARIDE EXPORT SYSTEM PERMEASE PROTEIN LPTG"/>
    <property type="match status" value="1"/>
</dbReference>
<dbReference type="GO" id="GO:0015920">
    <property type="term" value="P:lipopolysaccharide transport"/>
    <property type="evidence" value="ECO:0007669"/>
    <property type="project" value="TreeGrafter"/>
</dbReference>
<dbReference type="InterPro" id="IPR005495">
    <property type="entry name" value="LptG/LptF_permease"/>
</dbReference>
<dbReference type="Proteomes" id="UP000247555">
    <property type="component" value="Unassembled WGS sequence"/>
</dbReference>
<dbReference type="Pfam" id="PF03739">
    <property type="entry name" value="LptF_LptG"/>
    <property type="match status" value="1"/>
</dbReference>
<comment type="subcellular location">
    <subcellularLocation>
        <location evidence="1">Cell membrane</location>
        <topology evidence="1">Multi-pass membrane protein</topology>
    </subcellularLocation>
</comment>
<feature type="transmembrane region" description="Helical" evidence="6">
    <location>
        <begin position="300"/>
        <end position="318"/>
    </location>
</feature>
<feature type="transmembrane region" description="Helical" evidence="6">
    <location>
        <begin position="102"/>
        <end position="122"/>
    </location>
</feature>
<evidence type="ECO:0000256" key="6">
    <source>
        <dbReference type="SAM" id="Phobius"/>
    </source>
</evidence>
<evidence type="ECO:0000256" key="5">
    <source>
        <dbReference type="ARBA" id="ARBA00023136"/>
    </source>
</evidence>